<evidence type="ECO:0000313" key="3">
    <source>
        <dbReference type="Proteomes" id="UP000620124"/>
    </source>
</evidence>
<keyword evidence="3" id="KW-1185">Reference proteome</keyword>
<name>A0A8H6WSM6_9AGAR</name>
<dbReference type="AlphaFoldDB" id="A0A8H6WSM6"/>
<proteinExistence type="predicted"/>
<organism evidence="2 3">
    <name type="scientific">Mycena venus</name>
    <dbReference type="NCBI Taxonomy" id="2733690"/>
    <lineage>
        <taxon>Eukaryota</taxon>
        <taxon>Fungi</taxon>
        <taxon>Dikarya</taxon>
        <taxon>Basidiomycota</taxon>
        <taxon>Agaricomycotina</taxon>
        <taxon>Agaricomycetes</taxon>
        <taxon>Agaricomycetidae</taxon>
        <taxon>Agaricales</taxon>
        <taxon>Marasmiineae</taxon>
        <taxon>Mycenaceae</taxon>
        <taxon>Mycena</taxon>
    </lineage>
</organism>
<comment type="caution">
    <text evidence="2">The sequence shown here is derived from an EMBL/GenBank/DDBJ whole genome shotgun (WGS) entry which is preliminary data.</text>
</comment>
<gene>
    <name evidence="2" type="ORF">MVEN_02535600</name>
</gene>
<dbReference type="OrthoDB" id="3221235at2759"/>
<feature type="coiled-coil region" evidence="1">
    <location>
        <begin position="33"/>
        <end position="67"/>
    </location>
</feature>
<dbReference type="Proteomes" id="UP000620124">
    <property type="component" value="Unassembled WGS sequence"/>
</dbReference>
<dbReference type="EMBL" id="JACAZI010000035">
    <property type="protein sequence ID" value="KAF7328487.1"/>
    <property type="molecule type" value="Genomic_DNA"/>
</dbReference>
<evidence type="ECO:0008006" key="4">
    <source>
        <dbReference type="Google" id="ProtNLM"/>
    </source>
</evidence>
<reference evidence="2" key="1">
    <citation type="submission" date="2020-05" db="EMBL/GenBank/DDBJ databases">
        <title>Mycena genomes resolve the evolution of fungal bioluminescence.</title>
        <authorList>
            <person name="Tsai I.J."/>
        </authorList>
    </citation>
    <scope>NUCLEOTIDE SEQUENCE</scope>
    <source>
        <strain evidence="2">CCC161011</strain>
    </source>
</reference>
<protein>
    <recommendedName>
        <fullName evidence="4">F-box domain-containing protein</fullName>
    </recommendedName>
</protein>
<evidence type="ECO:0000256" key="1">
    <source>
        <dbReference type="SAM" id="Coils"/>
    </source>
</evidence>
<accession>A0A8H6WSM6</accession>
<keyword evidence="1" id="KW-0175">Coiled coil</keyword>
<evidence type="ECO:0000313" key="2">
    <source>
        <dbReference type="EMBL" id="KAF7328487.1"/>
    </source>
</evidence>
<sequence>MTDSSHKPNSISFMESPFHKHFDTNYVPSDLEIERIRAHLRPYEAELERLESLIRELTTQRDRLKTYIEPHKALISHPRRLPWDLVETIFIACLPSQCTMSPAEAPLLLGHICSAWRSIAWATPRLWTSVYLNQDFSVQNERRKAIIEWLERSGSLPFALSVGFCPRPHDGAMIDLLLPFLGRWHTLRLYNLGLTDFAKIAKHKAPLLADVTLAFGSNELRALGRQPQEILSSPLFKGMDSGRVNITGSELNRLVPTTPFTWSHLTFLTLLSHRNGFLSVGTAYRLLKGCINLISFQSHLGLASAADENSSFSEALELPFLASLVILPTNQGSLGAVAELVEHLLMPQLTRFHVVGNYFTSSIPVSRGTDLFHYLSERSPLISDLHLNVLDFLPTALLLTLQLFSCLTKLDLVVLTGNGRKTQPNAGNFLQATTFILNPFPALEELIIESVWFEDAILEDFLQQQLDRETKLRRFRLYLRCEVPEIIPDLSHFVTRGLDVAVSYTPFAHTRILWERLER</sequence>